<dbReference type="PANTHER" id="PTHR40422">
    <property type="entry name" value="TRANSLATION MACHINERY-ASSOCIATED PROTEIN 17"/>
    <property type="match status" value="1"/>
</dbReference>
<dbReference type="OrthoDB" id="548474at2759"/>
<feature type="region of interest" description="Disordered" evidence="1">
    <location>
        <begin position="170"/>
        <end position="193"/>
    </location>
</feature>
<feature type="compositionally biased region" description="Low complexity" evidence="1">
    <location>
        <begin position="125"/>
        <end position="135"/>
    </location>
</feature>
<organism evidence="2 3">
    <name type="scientific">Ceratocystis fimbriata CBS 114723</name>
    <dbReference type="NCBI Taxonomy" id="1035309"/>
    <lineage>
        <taxon>Eukaryota</taxon>
        <taxon>Fungi</taxon>
        <taxon>Dikarya</taxon>
        <taxon>Ascomycota</taxon>
        <taxon>Pezizomycotina</taxon>
        <taxon>Sordariomycetes</taxon>
        <taxon>Hypocreomycetidae</taxon>
        <taxon>Microascales</taxon>
        <taxon>Ceratocystidaceae</taxon>
        <taxon>Ceratocystis</taxon>
    </lineage>
</organism>
<keyword evidence="3" id="KW-1185">Reference proteome</keyword>
<evidence type="ECO:0000313" key="3">
    <source>
        <dbReference type="Proteomes" id="UP000222788"/>
    </source>
</evidence>
<accession>A0A2C5XJ57</accession>
<gene>
    <name evidence="2" type="ORF">CFIMG_008509RA00001</name>
</gene>
<reference evidence="2 3" key="2">
    <citation type="journal article" date="2013" name="IMA Fungus">
        <title>IMA Genome-F 1: Ceratocystis fimbriata: Draft nuclear genome sequence for the plant pathogen, Ceratocystis fimbriata.</title>
        <authorList>
            <person name="Wilken P.M."/>
            <person name="Steenkamp E.T."/>
            <person name="Wingfield M.J."/>
            <person name="de Beer Z.W."/>
            <person name="Wingfield B.D."/>
        </authorList>
    </citation>
    <scope>NUCLEOTIDE SEQUENCE [LARGE SCALE GENOMIC DNA]</scope>
    <source>
        <strain evidence="2 3">CBS 114723</strain>
    </source>
</reference>
<name>A0A2C5XJ57_9PEZI</name>
<dbReference type="GO" id="GO:0070682">
    <property type="term" value="P:proteasome regulatory particle assembly"/>
    <property type="evidence" value="ECO:0007669"/>
    <property type="project" value="InterPro"/>
</dbReference>
<dbReference type="PANTHER" id="PTHR40422:SF1">
    <property type="entry name" value="TRANSLATION MACHINERY-ASSOCIATED PROTEIN 17"/>
    <property type="match status" value="1"/>
</dbReference>
<dbReference type="EMBL" id="APWK03000008">
    <property type="protein sequence ID" value="PHH55694.1"/>
    <property type="molecule type" value="Genomic_DNA"/>
</dbReference>
<feature type="compositionally biased region" description="Polar residues" evidence="1">
    <location>
        <begin position="170"/>
        <end position="181"/>
    </location>
</feature>
<proteinExistence type="predicted"/>
<dbReference type="STRING" id="1035309.A0A2C5XJ57"/>
<protein>
    <submittedName>
        <fullName evidence="2">Uncharacterized protein</fullName>
    </submittedName>
</protein>
<dbReference type="Proteomes" id="UP000222788">
    <property type="component" value="Unassembled WGS sequence"/>
</dbReference>
<dbReference type="GO" id="GO:0030674">
    <property type="term" value="F:protein-macromolecule adaptor activity"/>
    <property type="evidence" value="ECO:0007669"/>
    <property type="project" value="TreeGrafter"/>
</dbReference>
<feature type="compositionally biased region" description="Polar residues" evidence="1">
    <location>
        <begin position="113"/>
        <end position="124"/>
    </location>
</feature>
<evidence type="ECO:0000256" key="1">
    <source>
        <dbReference type="SAM" id="MobiDB-lite"/>
    </source>
</evidence>
<feature type="region of interest" description="Disordered" evidence="1">
    <location>
        <begin position="99"/>
        <end position="135"/>
    </location>
</feature>
<reference evidence="2 3" key="1">
    <citation type="journal article" date="2013" name="Fungal Biol.">
        <title>Analysis of microsatellite markers in the genome of the plant pathogen Ceratocystis fimbriata.</title>
        <authorList>
            <person name="Simpson M.C."/>
            <person name="Wilken P.M."/>
            <person name="Coetzee M.P."/>
            <person name="Wingfield M.J."/>
            <person name="Wingfield B.D."/>
        </authorList>
    </citation>
    <scope>NUCLEOTIDE SEQUENCE [LARGE SCALE GENOMIC DNA]</scope>
    <source>
        <strain evidence="2 3">CBS 114723</strain>
    </source>
</reference>
<sequence length="217" mass="23189">MSTNMTADTTPITPERFAAAITELNQSTLYLKVLEIRNSIAHLVSSNAQLEEFATGPDADPVCIEAIRENEEVISRMNDRIALIAVEIENRGTSWEEFNRISAPDPSLPSGGDSATTAPTSNGINGTVNADTDADAGTGTGVNRIAAAHPAWSDGTFQIGTISGDQIHMNQSGAERQSADANSGPLENAEDLERRLQQRLAELEVENNEDNDGGMHL</sequence>
<evidence type="ECO:0000313" key="2">
    <source>
        <dbReference type="EMBL" id="PHH55694.1"/>
    </source>
</evidence>
<dbReference type="AlphaFoldDB" id="A0A2C5XJ57"/>
<dbReference type="InterPro" id="IPR038966">
    <property type="entry name" value="TMA17"/>
</dbReference>
<comment type="caution">
    <text evidence="2">The sequence shown here is derived from an EMBL/GenBank/DDBJ whole genome shotgun (WGS) entry which is preliminary data.</text>
</comment>